<dbReference type="PANTHER" id="PTHR22726:SF1">
    <property type="entry name" value="METALLOENDOPEPTIDASE OMA1, MITOCHONDRIAL"/>
    <property type="match status" value="1"/>
</dbReference>
<dbReference type="Pfam" id="PF01435">
    <property type="entry name" value="Peptidase_M48"/>
    <property type="match status" value="1"/>
</dbReference>
<keyword evidence="3 6" id="KW-0378">Hydrolase</keyword>
<dbReference type="GO" id="GO:0051603">
    <property type="term" value="P:proteolysis involved in protein catabolic process"/>
    <property type="evidence" value="ECO:0007669"/>
    <property type="project" value="TreeGrafter"/>
</dbReference>
<evidence type="ECO:0000256" key="4">
    <source>
        <dbReference type="ARBA" id="ARBA00022833"/>
    </source>
</evidence>
<dbReference type="STRING" id="1189325.SAMN04488119_102358"/>
<protein>
    <submittedName>
        <fullName evidence="8">Putative metalloprotease</fullName>
    </submittedName>
</protein>
<comment type="cofactor">
    <cofactor evidence="6">
        <name>Zn(2+)</name>
        <dbReference type="ChEBI" id="CHEBI:29105"/>
    </cofactor>
    <text evidence="6">Binds 1 zinc ion per subunit.</text>
</comment>
<feature type="domain" description="Peptidase M48" evidence="7">
    <location>
        <begin position="36"/>
        <end position="218"/>
    </location>
</feature>
<dbReference type="PANTHER" id="PTHR22726">
    <property type="entry name" value="METALLOENDOPEPTIDASE OMA1"/>
    <property type="match status" value="1"/>
</dbReference>
<evidence type="ECO:0000256" key="1">
    <source>
        <dbReference type="ARBA" id="ARBA00022670"/>
    </source>
</evidence>
<evidence type="ECO:0000313" key="8">
    <source>
        <dbReference type="EMBL" id="SHN49943.1"/>
    </source>
</evidence>
<sequence length="237" mass="25771">MLKLTPILLMVAWALAMWRFSAWRLRRELDARSAPLDDPPLEAVVRRLGRAAGAENLRAHVYRIPVFNGLAAPDGRIFVTQGVIDQYRMGRLSAEEIGSIIAHELGHVALGHARRRMIDWTGQNAARAALAMVLGRLLPGIGAWIATLLTGLLAARLSRRDEFEADAYAAALMRAAGLPAAAQISMFRKLADIAGPAGGPAWLASHPKIEERIARIRALHARWDEGARKTGCAEPGS</sequence>
<accession>A0A1M7RUK8</accession>
<name>A0A1M7RUK8_9RHOB</name>
<evidence type="ECO:0000259" key="7">
    <source>
        <dbReference type="Pfam" id="PF01435"/>
    </source>
</evidence>
<dbReference type="Gene3D" id="3.30.2010.10">
    <property type="entry name" value="Metalloproteases ('zincins'), catalytic domain"/>
    <property type="match status" value="1"/>
</dbReference>
<evidence type="ECO:0000256" key="3">
    <source>
        <dbReference type="ARBA" id="ARBA00022801"/>
    </source>
</evidence>
<dbReference type="Proteomes" id="UP000184066">
    <property type="component" value="Unassembled WGS sequence"/>
</dbReference>
<evidence type="ECO:0000256" key="6">
    <source>
        <dbReference type="RuleBase" id="RU003983"/>
    </source>
</evidence>
<dbReference type="InterPro" id="IPR051156">
    <property type="entry name" value="Mito/Outer_Membr_Metalloprot"/>
</dbReference>
<proteinExistence type="inferred from homology"/>
<dbReference type="GO" id="GO:0046872">
    <property type="term" value="F:metal ion binding"/>
    <property type="evidence" value="ECO:0007669"/>
    <property type="project" value="UniProtKB-KW"/>
</dbReference>
<comment type="similarity">
    <text evidence="6">Belongs to the peptidase M48 family.</text>
</comment>
<dbReference type="GO" id="GO:0004222">
    <property type="term" value="F:metalloendopeptidase activity"/>
    <property type="evidence" value="ECO:0007669"/>
    <property type="project" value="InterPro"/>
</dbReference>
<evidence type="ECO:0000256" key="2">
    <source>
        <dbReference type="ARBA" id="ARBA00022723"/>
    </source>
</evidence>
<evidence type="ECO:0000256" key="5">
    <source>
        <dbReference type="ARBA" id="ARBA00023049"/>
    </source>
</evidence>
<dbReference type="EMBL" id="FRDL01000001">
    <property type="protein sequence ID" value="SHN49943.1"/>
    <property type="molecule type" value="Genomic_DNA"/>
</dbReference>
<evidence type="ECO:0000313" key="9">
    <source>
        <dbReference type="Proteomes" id="UP000184066"/>
    </source>
</evidence>
<dbReference type="AlphaFoldDB" id="A0A1M7RUK8"/>
<keyword evidence="1 6" id="KW-0645">Protease</keyword>
<organism evidence="8 9">
    <name type="scientific">Oceanicella actignis</name>
    <dbReference type="NCBI Taxonomy" id="1189325"/>
    <lineage>
        <taxon>Bacteria</taxon>
        <taxon>Pseudomonadati</taxon>
        <taxon>Pseudomonadota</taxon>
        <taxon>Alphaproteobacteria</taxon>
        <taxon>Rhodobacterales</taxon>
        <taxon>Paracoccaceae</taxon>
        <taxon>Oceanicella</taxon>
    </lineage>
</organism>
<reference evidence="8 9" key="1">
    <citation type="submission" date="2016-12" db="EMBL/GenBank/DDBJ databases">
        <authorList>
            <person name="Song W.-J."/>
            <person name="Kurnit D.M."/>
        </authorList>
    </citation>
    <scope>NUCLEOTIDE SEQUENCE [LARGE SCALE GENOMIC DNA]</scope>
    <source>
        <strain evidence="8 9">CGMCC 1.10808</strain>
    </source>
</reference>
<dbReference type="InterPro" id="IPR001915">
    <property type="entry name" value="Peptidase_M48"/>
</dbReference>
<keyword evidence="5 6" id="KW-0482">Metalloprotease</keyword>
<keyword evidence="2" id="KW-0479">Metal-binding</keyword>
<gene>
    <name evidence="8" type="ORF">SAMN05216200_101160</name>
</gene>
<keyword evidence="9" id="KW-1185">Reference proteome</keyword>
<dbReference type="OrthoDB" id="9810445at2"/>
<keyword evidence="4 6" id="KW-0862">Zinc</keyword>
<dbReference type="RefSeq" id="WP_072745755.1">
    <property type="nucleotide sequence ID" value="NZ_FOHL01000002.1"/>
</dbReference>
<dbReference type="GO" id="GO:0016020">
    <property type="term" value="C:membrane"/>
    <property type="evidence" value="ECO:0007669"/>
    <property type="project" value="TreeGrafter"/>
</dbReference>